<accession>A0ABU1ZVA6</accession>
<dbReference type="Pfam" id="PF06737">
    <property type="entry name" value="Transglycosylas"/>
    <property type="match status" value="1"/>
</dbReference>
<comment type="similarity">
    <text evidence="1">Belongs to the transglycosylase family. Rpf subfamily.</text>
</comment>
<evidence type="ECO:0000256" key="3">
    <source>
        <dbReference type="ARBA" id="ARBA00022801"/>
    </source>
</evidence>
<dbReference type="Pfam" id="PF03990">
    <property type="entry name" value="DUF348"/>
    <property type="match status" value="3"/>
</dbReference>
<comment type="caution">
    <text evidence="7">The sequence shown here is derived from an EMBL/GenBank/DDBJ whole genome shotgun (WGS) entry which is preliminary data.</text>
</comment>
<proteinExistence type="inferred from homology"/>
<dbReference type="InterPro" id="IPR010618">
    <property type="entry name" value="RPF"/>
</dbReference>
<keyword evidence="8" id="KW-1185">Reference proteome</keyword>
<dbReference type="Proteomes" id="UP001180840">
    <property type="component" value="Unassembled WGS sequence"/>
</dbReference>
<feature type="transmembrane region" description="Helical" evidence="5">
    <location>
        <begin position="20"/>
        <end position="39"/>
    </location>
</feature>
<dbReference type="CDD" id="cd13925">
    <property type="entry name" value="RPF"/>
    <property type="match status" value="1"/>
</dbReference>
<protein>
    <submittedName>
        <fullName evidence="7">Uncharacterized protein YabE (DUF348 family)</fullName>
    </submittedName>
</protein>
<evidence type="ECO:0000256" key="2">
    <source>
        <dbReference type="ARBA" id="ARBA00022729"/>
    </source>
</evidence>
<name>A0ABU1ZVA6_9CORY</name>
<keyword evidence="5" id="KW-0812">Transmembrane</keyword>
<feature type="domain" description="G5" evidence="6">
    <location>
        <begin position="207"/>
        <end position="287"/>
    </location>
</feature>
<keyword evidence="2" id="KW-0732">Signal</keyword>
<evidence type="ECO:0000259" key="6">
    <source>
        <dbReference type="PROSITE" id="PS51109"/>
    </source>
</evidence>
<dbReference type="Pfam" id="PF07501">
    <property type="entry name" value="G5"/>
    <property type="match status" value="1"/>
</dbReference>
<dbReference type="RefSeq" id="WP_290197850.1">
    <property type="nucleotide sequence ID" value="NZ_CP047654.1"/>
</dbReference>
<keyword evidence="3" id="KW-0378">Hydrolase</keyword>
<dbReference type="InterPro" id="IPR023346">
    <property type="entry name" value="Lysozyme-like_dom_sf"/>
</dbReference>
<gene>
    <name evidence="7" type="ORF">J2S39_000535</name>
</gene>
<keyword evidence="5" id="KW-1133">Transmembrane helix</keyword>
<sequence>MAPDKQINRINASTSTPMRIVAGGALGALAIGGVAVIGAQKDVIIDVNGEQLALSTYSGDVEGALAKAGVAVGAEDLVYPAPGESLADNDTITVRTAKPVAVIIDGQEHTVSSTAATVADLVDEIGAVTPGSEANVDADEPVTEGMQVEVTSPKIIAINDGGSVTYTSMAKKTVADVLSSRGVTVDSDDRVSPALDAVVEAGTTITIDRVTVSQHTDVQTVEPAVNYVEDPEAEVGTEHVVEQGEAGERRVTTRVTTVNGVQESTEVLESDELKPARATVVARGTKQPAPTVTAAATTPASAPQPAPAASSAPAVAGGSVWDSIAQCESGGNWSINTGNGYQGGLQFSQSTWAAYGGTAYAPTADQASREQQIAIAEKTQASQGWGAWPACTAKLGLR</sequence>
<organism evidence="7 8">
    <name type="scientific">Corynebacterium guangdongense</name>
    <dbReference type="NCBI Taxonomy" id="1783348"/>
    <lineage>
        <taxon>Bacteria</taxon>
        <taxon>Bacillati</taxon>
        <taxon>Actinomycetota</taxon>
        <taxon>Actinomycetes</taxon>
        <taxon>Mycobacteriales</taxon>
        <taxon>Corynebacteriaceae</taxon>
        <taxon>Corynebacterium</taxon>
    </lineage>
</organism>
<reference evidence="7" key="1">
    <citation type="submission" date="2023-07" db="EMBL/GenBank/DDBJ databases">
        <title>Sequencing the genomes of 1000 actinobacteria strains.</title>
        <authorList>
            <person name="Klenk H.-P."/>
        </authorList>
    </citation>
    <scope>NUCLEOTIDE SEQUENCE</scope>
    <source>
        <strain evidence="7">DSM 107476</strain>
    </source>
</reference>
<dbReference type="InterPro" id="IPR007137">
    <property type="entry name" value="DUF348"/>
</dbReference>
<dbReference type="EMBL" id="JAVDXZ010000001">
    <property type="protein sequence ID" value="MDR7328859.1"/>
    <property type="molecule type" value="Genomic_DNA"/>
</dbReference>
<evidence type="ECO:0000313" key="8">
    <source>
        <dbReference type="Proteomes" id="UP001180840"/>
    </source>
</evidence>
<dbReference type="InterPro" id="IPR011098">
    <property type="entry name" value="G5_dom"/>
</dbReference>
<dbReference type="Gene3D" id="2.20.230.10">
    <property type="entry name" value="Resuscitation-promoting factor rpfb"/>
    <property type="match status" value="1"/>
</dbReference>
<evidence type="ECO:0000256" key="5">
    <source>
        <dbReference type="SAM" id="Phobius"/>
    </source>
</evidence>
<evidence type="ECO:0000256" key="4">
    <source>
        <dbReference type="SAM" id="MobiDB-lite"/>
    </source>
</evidence>
<feature type="compositionally biased region" description="Low complexity" evidence="4">
    <location>
        <begin position="287"/>
        <end position="314"/>
    </location>
</feature>
<dbReference type="SUPFAM" id="SSF53955">
    <property type="entry name" value="Lysozyme-like"/>
    <property type="match status" value="1"/>
</dbReference>
<feature type="region of interest" description="Disordered" evidence="4">
    <location>
        <begin position="280"/>
        <end position="314"/>
    </location>
</feature>
<evidence type="ECO:0000313" key="7">
    <source>
        <dbReference type="EMBL" id="MDR7328859.1"/>
    </source>
</evidence>
<keyword evidence="5" id="KW-0472">Membrane</keyword>
<dbReference type="SMART" id="SM01208">
    <property type="entry name" value="G5"/>
    <property type="match status" value="1"/>
</dbReference>
<evidence type="ECO:0000256" key="1">
    <source>
        <dbReference type="ARBA" id="ARBA00010830"/>
    </source>
</evidence>
<dbReference type="Gene3D" id="1.10.530.10">
    <property type="match status" value="1"/>
</dbReference>
<dbReference type="PROSITE" id="PS51109">
    <property type="entry name" value="G5"/>
    <property type="match status" value="1"/>
</dbReference>